<keyword evidence="5" id="KW-1185">Reference proteome</keyword>
<reference evidence="4 5" key="1">
    <citation type="submission" date="2018-06" db="EMBL/GenBank/DDBJ databases">
        <title>Phytoactinopolyspora halophila sp. nov., a novel halophilic actinomycete isolated from a saline soil in China.</title>
        <authorList>
            <person name="Tang S.-K."/>
        </authorList>
    </citation>
    <scope>NUCLEOTIDE SEQUENCE [LARGE SCALE GENOMIC DNA]</scope>
    <source>
        <strain evidence="4 5">YIM 96934</strain>
    </source>
</reference>
<accession>A0A329QDT1</accession>
<dbReference type="GO" id="GO:0015833">
    <property type="term" value="P:peptide transport"/>
    <property type="evidence" value="ECO:0007669"/>
    <property type="project" value="TreeGrafter"/>
</dbReference>
<evidence type="ECO:0000259" key="3">
    <source>
        <dbReference type="Pfam" id="PF00496"/>
    </source>
</evidence>
<dbReference type="Proteomes" id="UP000250462">
    <property type="component" value="Unassembled WGS sequence"/>
</dbReference>
<dbReference type="GO" id="GO:0005886">
    <property type="term" value="C:plasma membrane"/>
    <property type="evidence" value="ECO:0007669"/>
    <property type="project" value="UniProtKB-SubCell"/>
</dbReference>
<dbReference type="PANTHER" id="PTHR30290">
    <property type="entry name" value="PERIPLASMIC BINDING COMPONENT OF ABC TRANSPORTER"/>
    <property type="match status" value="1"/>
</dbReference>
<dbReference type="Gene3D" id="3.10.105.10">
    <property type="entry name" value="Dipeptide-binding Protein, Domain 3"/>
    <property type="match status" value="1"/>
</dbReference>
<evidence type="ECO:0000313" key="5">
    <source>
        <dbReference type="Proteomes" id="UP000250462"/>
    </source>
</evidence>
<dbReference type="PANTHER" id="PTHR30290:SF62">
    <property type="entry name" value="OLIGOPEPTIDE ABC TRANSPORTER, PERIPLASMIC OLIGOPEPTIDE-BINDING PROTEIN"/>
    <property type="match status" value="1"/>
</dbReference>
<evidence type="ECO:0000256" key="2">
    <source>
        <dbReference type="SAM" id="MobiDB-lite"/>
    </source>
</evidence>
<dbReference type="SUPFAM" id="SSF53850">
    <property type="entry name" value="Periplasmic binding protein-like II"/>
    <property type="match status" value="1"/>
</dbReference>
<dbReference type="Gene3D" id="3.40.190.10">
    <property type="entry name" value="Periplasmic binding protein-like II"/>
    <property type="match status" value="1"/>
</dbReference>
<dbReference type="InterPro" id="IPR000914">
    <property type="entry name" value="SBP_5_dom"/>
</dbReference>
<comment type="subcellular location">
    <subcellularLocation>
        <location evidence="1">Cell membrane</location>
        <topology evidence="1">Lipid-anchor</topology>
    </subcellularLocation>
</comment>
<feature type="domain" description="Solute-binding protein family 5" evidence="3">
    <location>
        <begin position="149"/>
        <end position="556"/>
    </location>
</feature>
<proteinExistence type="predicted"/>
<dbReference type="GO" id="GO:1904680">
    <property type="term" value="F:peptide transmembrane transporter activity"/>
    <property type="evidence" value="ECO:0007669"/>
    <property type="project" value="TreeGrafter"/>
</dbReference>
<dbReference type="PROSITE" id="PS01040">
    <property type="entry name" value="SBP_BACTERIAL_5"/>
    <property type="match status" value="1"/>
</dbReference>
<protein>
    <submittedName>
        <fullName evidence="4">ABC transporter substrate-binding protein</fullName>
    </submittedName>
</protein>
<dbReference type="CDD" id="cd08500">
    <property type="entry name" value="PBP2_NikA_DppA_OppA_like_4"/>
    <property type="match status" value="1"/>
</dbReference>
<organism evidence="4 5">
    <name type="scientific">Phytoactinopolyspora halophila</name>
    <dbReference type="NCBI Taxonomy" id="1981511"/>
    <lineage>
        <taxon>Bacteria</taxon>
        <taxon>Bacillati</taxon>
        <taxon>Actinomycetota</taxon>
        <taxon>Actinomycetes</taxon>
        <taxon>Jiangellales</taxon>
        <taxon>Jiangellaceae</taxon>
        <taxon>Phytoactinopolyspora</taxon>
    </lineage>
</organism>
<evidence type="ECO:0000256" key="1">
    <source>
        <dbReference type="ARBA" id="ARBA00004193"/>
    </source>
</evidence>
<dbReference type="OrthoDB" id="3713816at2"/>
<name>A0A329QDT1_9ACTN</name>
<sequence>MHGLIRACVRPGVKSRCRQPLKEDPVTKNVARSLSRRRFLAASGGAATVYLLGGCSLEPEPRGGENEGSDGPQGQESPMLAQRVADGDLPPLEERLPANPLVVEPVAEIGSYGGELTSAILGPGEAIQLYRIVGYEALVRWTPDWEISVIPNIAESFEVSDDDREFTFRLRDGMKWSDGEPFTADDLVFARNDVLNNEELYPGGSPNPVRAEKIDDYTVTFVFDEPEGLFLQDQAKVYASSAGTTLVSLPKHYLEQFHPDYNSELDDLVESEGAADWMQLFQDKAEIWSNPDLPTLNPWIVVDPVGEGNQVRLERNPYYFKTDPDGNQLPYIDRVTYDMIQDEEVILLRVVSGDIDFQLRPVNSLENRPVLAEDRESGGYRFFDAVPANMNTMALCLNLSHENDEVREVFRNKDFRIGLSHAIDREEIITAVYQRQGEPWQCAPRPESELYNEELAKQYTEYDVDLANEYLDGVLPDKDGDGYRLLPSGDRLQILIEFATGIWPDYPDTLNLIEGYWKKVGVDTSINGIDRSLFLERTEAGDHDAAVWQGSGGLNDIYLAPRFYVPTIAGNAAYAVTWTRWYQSGGESGEEPPDAMRRQFELYDQIKATTDPEEQASAMAEILRIAREEFWVMGINLQPDEYGVAAATLRNIPESMPNSWTYPTPAPTNPEQYFFDGN</sequence>
<gene>
    <name evidence="4" type="ORF">DPM12_21365</name>
</gene>
<dbReference type="AlphaFoldDB" id="A0A329QDT1"/>
<dbReference type="Pfam" id="PF00496">
    <property type="entry name" value="SBP_bac_5"/>
    <property type="match status" value="1"/>
</dbReference>
<comment type="caution">
    <text evidence="4">The sequence shown here is derived from an EMBL/GenBank/DDBJ whole genome shotgun (WGS) entry which is preliminary data.</text>
</comment>
<dbReference type="InterPro" id="IPR023765">
    <property type="entry name" value="SBP_5_CS"/>
</dbReference>
<dbReference type="InterPro" id="IPR039424">
    <property type="entry name" value="SBP_5"/>
</dbReference>
<feature type="region of interest" description="Disordered" evidence="2">
    <location>
        <begin position="58"/>
        <end position="77"/>
    </location>
</feature>
<evidence type="ECO:0000313" key="4">
    <source>
        <dbReference type="EMBL" id="RAW09402.1"/>
    </source>
</evidence>
<dbReference type="EMBL" id="QMIG01000044">
    <property type="protein sequence ID" value="RAW09402.1"/>
    <property type="molecule type" value="Genomic_DNA"/>
</dbReference>